<sequence length="150" mass="16366">MAYSWAASRYLQRWLHGPMVREFGSVTGNVAKDVLLDESVLPAKVRRVLIRDMTLTLSWRFELRIVLGAVEAEVEWQQPALQDMPVEGPVDLQDDAALAAAGIAFPENPLGATSDVDILHAVAAALAGEEAEPVGSPAWCCWCEPCLMFS</sequence>
<dbReference type="Proteomes" id="UP001152797">
    <property type="component" value="Unassembled WGS sequence"/>
</dbReference>
<keyword evidence="3" id="KW-1185">Reference proteome</keyword>
<proteinExistence type="predicted"/>
<dbReference type="AlphaFoldDB" id="A0A9P1FVT3"/>
<dbReference type="EMBL" id="CAMXCT030001284">
    <property type="protein sequence ID" value="CAL4775937.1"/>
    <property type="molecule type" value="Genomic_DNA"/>
</dbReference>
<evidence type="ECO:0000313" key="2">
    <source>
        <dbReference type="EMBL" id="CAL4775937.1"/>
    </source>
</evidence>
<organism evidence="1">
    <name type="scientific">Cladocopium goreaui</name>
    <dbReference type="NCBI Taxonomy" id="2562237"/>
    <lineage>
        <taxon>Eukaryota</taxon>
        <taxon>Sar</taxon>
        <taxon>Alveolata</taxon>
        <taxon>Dinophyceae</taxon>
        <taxon>Suessiales</taxon>
        <taxon>Symbiodiniaceae</taxon>
        <taxon>Cladocopium</taxon>
    </lineage>
</organism>
<evidence type="ECO:0000313" key="1">
    <source>
        <dbReference type="EMBL" id="CAI3988625.1"/>
    </source>
</evidence>
<accession>A0A9P1FVT3</accession>
<name>A0A9P1FVT3_9DINO</name>
<reference evidence="2 3" key="2">
    <citation type="submission" date="2024-05" db="EMBL/GenBank/DDBJ databases">
        <authorList>
            <person name="Chen Y."/>
            <person name="Shah S."/>
            <person name="Dougan E. K."/>
            <person name="Thang M."/>
            <person name="Chan C."/>
        </authorList>
    </citation>
    <scope>NUCLEOTIDE SEQUENCE [LARGE SCALE GENOMIC DNA]</scope>
</reference>
<evidence type="ECO:0000313" key="3">
    <source>
        <dbReference type="Proteomes" id="UP001152797"/>
    </source>
</evidence>
<comment type="caution">
    <text evidence="1">The sequence shown here is derived from an EMBL/GenBank/DDBJ whole genome shotgun (WGS) entry which is preliminary data.</text>
</comment>
<dbReference type="EMBL" id="CAMXCT020001284">
    <property type="protein sequence ID" value="CAL1142000.1"/>
    <property type="molecule type" value="Genomic_DNA"/>
</dbReference>
<protein>
    <submittedName>
        <fullName evidence="1">Uncharacterized protein</fullName>
    </submittedName>
</protein>
<reference evidence="1" key="1">
    <citation type="submission" date="2022-10" db="EMBL/GenBank/DDBJ databases">
        <authorList>
            <person name="Chen Y."/>
            <person name="Dougan E. K."/>
            <person name="Chan C."/>
            <person name="Rhodes N."/>
            <person name="Thang M."/>
        </authorList>
    </citation>
    <scope>NUCLEOTIDE SEQUENCE</scope>
</reference>
<dbReference type="EMBL" id="CAMXCT010001284">
    <property type="protein sequence ID" value="CAI3988625.1"/>
    <property type="molecule type" value="Genomic_DNA"/>
</dbReference>
<gene>
    <name evidence="1" type="ORF">C1SCF055_LOCUS15766</name>
</gene>